<dbReference type="InterPro" id="IPR001647">
    <property type="entry name" value="HTH_TetR"/>
</dbReference>
<dbReference type="RefSeq" id="WP_267612472.1">
    <property type="nucleotide sequence ID" value="NZ_JAOVZQ010000001.1"/>
</dbReference>
<sequence length="208" mass="23298">MKRARPYDRDTALDAAVELFWTKGYHATSLKDLEVALNMKPGSIYAAFSSKQALYLAALERYFETSRTAFASGLQNQMSPLKALSDYLLQLARSRSEDPKGRACMLIKTLIDTGSTDATISGKANAYLEDIQADFAAAFDRAKQIGELPQELDSRRLARRYQSNINALRIELHRGMPQDEILALAEDMVDDLERLRPKPAQPRISTPV</sequence>
<evidence type="ECO:0000313" key="7">
    <source>
        <dbReference type="Proteomes" id="UP001081283"/>
    </source>
</evidence>
<evidence type="ECO:0000256" key="2">
    <source>
        <dbReference type="ARBA" id="ARBA00023125"/>
    </source>
</evidence>
<proteinExistence type="predicted"/>
<dbReference type="Gene3D" id="1.10.10.60">
    <property type="entry name" value="Homeodomain-like"/>
    <property type="match status" value="1"/>
</dbReference>
<dbReference type="InterPro" id="IPR036271">
    <property type="entry name" value="Tet_transcr_reg_TetR-rel_C_sf"/>
</dbReference>
<dbReference type="Proteomes" id="UP001081283">
    <property type="component" value="Unassembled WGS sequence"/>
</dbReference>
<keyword evidence="7" id="KW-1185">Reference proteome</keyword>
<feature type="domain" description="HTH tetR-type" evidence="5">
    <location>
        <begin position="6"/>
        <end position="66"/>
    </location>
</feature>
<evidence type="ECO:0000256" key="1">
    <source>
        <dbReference type="ARBA" id="ARBA00023015"/>
    </source>
</evidence>
<organism evidence="6 7">
    <name type="scientific">Hoeflea ulvae</name>
    <dbReference type="NCBI Taxonomy" id="2983764"/>
    <lineage>
        <taxon>Bacteria</taxon>
        <taxon>Pseudomonadati</taxon>
        <taxon>Pseudomonadota</taxon>
        <taxon>Alphaproteobacteria</taxon>
        <taxon>Hyphomicrobiales</taxon>
        <taxon>Rhizobiaceae</taxon>
        <taxon>Hoeflea</taxon>
    </lineage>
</organism>
<dbReference type="SUPFAM" id="SSF48498">
    <property type="entry name" value="Tetracyclin repressor-like, C-terminal domain"/>
    <property type="match status" value="1"/>
</dbReference>
<name>A0ABT3YF47_9HYPH</name>
<dbReference type="EMBL" id="JAOVZQ010000001">
    <property type="protein sequence ID" value="MCY0094526.1"/>
    <property type="molecule type" value="Genomic_DNA"/>
</dbReference>
<evidence type="ECO:0000313" key="6">
    <source>
        <dbReference type="EMBL" id="MCY0094526.1"/>
    </source>
</evidence>
<evidence type="ECO:0000256" key="4">
    <source>
        <dbReference type="PROSITE-ProRule" id="PRU00335"/>
    </source>
</evidence>
<dbReference type="SUPFAM" id="SSF46689">
    <property type="entry name" value="Homeodomain-like"/>
    <property type="match status" value="1"/>
</dbReference>
<comment type="caution">
    <text evidence="6">The sequence shown here is derived from an EMBL/GenBank/DDBJ whole genome shotgun (WGS) entry which is preliminary data.</text>
</comment>
<dbReference type="Gene3D" id="1.10.357.10">
    <property type="entry name" value="Tetracycline Repressor, domain 2"/>
    <property type="match status" value="1"/>
</dbReference>
<gene>
    <name evidence="6" type="ORF">OEG82_10880</name>
</gene>
<dbReference type="Pfam" id="PF00440">
    <property type="entry name" value="TetR_N"/>
    <property type="match status" value="1"/>
</dbReference>
<dbReference type="PANTHER" id="PTHR47506">
    <property type="entry name" value="TRANSCRIPTIONAL REGULATORY PROTEIN"/>
    <property type="match status" value="1"/>
</dbReference>
<accession>A0ABT3YF47</accession>
<evidence type="ECO:0000256" key="3">
    <source>
        <dbReference type="ARBA" id="ARBA00023163"/>
    </source>
</evidence>
<dbReference type="PANTHER" id="PTHR47506:SF10">
    <property type="entry name" value="TRANSCRIPTIONAL REGULATORY PROTEIN"/>
    <property type="match status" value="1"/>
</dbReference>
<reference evidence="6" key="1">
    <citation type="submission" date="2022-10" db="EMBL/GenBank/DDBJ databases">
        <title>Hoeflea sp. J2-29, isolated from marine algae.</title>
        <authorList>
            <person name="Kristyanto S."/>
            <person name="Kim J.M."/>
            <person name="Jeon C.O."/>
        </authorList>
    </citation>
    <scope>NUCLEOTIDE SEQUENCE</scope>
    <source>
        <strain evidence="6">J2-29</strain>
    </source>
</reference>
<feature type="DNA-binding region" description="H-T-H motif" evidence="4">
    <location>
        <begin position="29"/>
        <end position="48"/>
    </location>
</feature>
<keyword evidence="2 4" id="KW-0238">DNA-binding</keyword>
<dbReference type="InterPro" id="IPR009057">
    <property type="entry name" value="Homeodomain-like_sf"/>
</dbReference>
<keyword evidence="1" id="KW-0805">Transcription regulation</keyword>
<protein>
    <submittedName>
        <fullName evidence="6">TetR/AcrR family transcriptional regulator</fullName>
    </submittedName>
</protein>
<keyword evidence="3" id="KW-0804">Transcription</keyword>
<evidence type="ECO:0000259" key="5">
    <source>
        <dbReference type="PROSITE" id="PS50977"/>
    </source>
</evidence>
<dbReference type="PROSITE" id="PS50977">
    <property type="entry name" value="HTH_TETR_2"/>
    <property type="match status" value="1"/>
</dbReference>